<organism evidence="1 2">
    <name type="scientific">Saltatorellus ferox</name>
    <dbReference type="NCBI Taxonomy" id="2528018"/>
    <lineage>
        <taxon>Bacteria</taxon>
        <taxon>Pseudomonadati</taxon>
        <taxon>Planctomycetota</taxon>
        <taxon>Planctomycetia</taxon>
        <taxon>Planctomycetia incertae sedis</taxon>
        <taxon>Saltatorellus</taxon>
    </lineage>
</organism>
<accession>A0A518EPP8</accession>
<dbReference type="InterPro" id="IPR016181">
    <property type="entry name" value="Acyl_CoA_acyltransferase"/>
</dbReference>
<gene>
    <name evidence="1" type="ORF">Poly30_15710</name>
</gene>
<evidence type="ECO:0008006" key="3">
    <source>
        <dbReference type="Google" id="ProtNLM"/>
    </source>
</evidence>
<evidence type="ECO:0000313" key="2">
    <source>
        <dbReference type="Proteomes" id="UP000320390"/>
    </source>
</evidence>
<dbReference type="AlphaFoldDB" id="A0A518EPP8"/>
<dbReference type="Gene3D" id="3.40.630.30">
    <property type="match status" value="1"/>
</dbReference>
<evidence type="ECO:0000313" key="1">
    <source>
        <dbReference type="EMBL" id="QDV06067.1"/>
    </source>
</evidence>
<dbReference type="RefSeq" id="WP_419191096.1">
    <property type="nucleotide sequence ID" value="NZ_CP036434.1"/>
</dbReference>
<reference evidence="1 2" key="1">
    <citation type="submission" date="2019-02" db="EMBL/GenBank/DDBJ databases">
        <title>Deep-cultivation of Planctomycetes and their phenomic and genomic characterization uncovers novel biology.</title>
        <authorList>
            <person name="Wiegand S."/>
            <person name="Jogler M."/>
            <person name="Boedeker C."/>
            <person name="Pinto D."/>
            <person name="Vollmers J."/>
            <person name="Rivas-Marin E."/>
            <person name="Kohn T."/>
            <person name="Peeters S.H."/>
            <person name="Heuer A."/>
            <person name="Rast P."/>
            <person name="Oberbeckmann S."/>
            <person name="Bunk B."/>
            <person name="Jeske O."/>
            <person name="Meyerdierks A."/>
            <person name="Storesund J.E."/>
            <person name="Kallscheuer N."/>
            <person name="Luecker S."/>
            <person name="Lage O.M."/>
            <person name="Pohl T."/>
            <person name="Merkel B.J."/>
            <person name="Hornburger P."/>
            <person name="Mueller R.-W."/>
            <person name="Bruemmer F."/>
            <person name="Labrenz M."/>
            <person name="Spormann A.M."/>
            <person name="Op den Camp H."/>
            <person name="Overmann J."/>
            <person name="Amann R."/>
            <person name="Jetten M.S.M."/>
            <person name="Mascher T."/>
            <person name="Medema M.H."/>
            <person name="Devos D.P."/>
            <person name="Kaster A.-K."/>
            <person name="Ovreas L."/>
            <person name="Rohde M."/>
            <person name="Galperin M.Y."/>
            <person name="Jogler C."/>
        </authorList>
    </citation>
    <scope>NUCLEOTIDE SEQUENCE [LARGE SCALE GENOMIC DNA]</scope>
    <source>
        <strain evidence="1 2">Poly30</strain>
    </source>
</reference>
<dbReference type="EMBL" id="CP036434">
    <property type="protein sequence ID" value="QDV06067.1"/>
    <property type="molecule type" value="Genomic_DNA"/>
</dbReference>
<dbReference type="SUPFAM" id="SSF55729">
    <property type="entry name" value="Acyl-CoA N-acyltransferases (Nat)"/>
    <property type="match status" value="1"/>
</dbReference>
<keyword evidence="2" id="KW-1185">Reference proteome</keyword>
<dbReference type="Proteomes" id="UP000320390">
    <property type="component" value="Chromosome"/>
</dbReference>
<name>A0A518EPP8_9BACT</name>
<protein>
    <recommendedName>
        <fullName evidence="3">N-acetyltransferase domain-containing protein</fullName>
    </recommendedName>
</protein>
<proteinExistence type="predicted"/>
<sequence length="190" mass="21090">MALEPKRDQGVALRAGTLQDMERLQGMYTKLLAVLARSNPTVDTAHRLQTDWVETPGLLAAWLIERRCDDPRGDDPRGADSREVNSREVGFALVCGKAYAEALGSPTDFLLYEYFIEESERRRGTGTAALERLFAQHPGSWSLDVLPGNLPAMAFWTAALADRHPVVVERVDEEGVAFLRHTFHVQGSPS</sequence>